<name>A0ABP8A2K9_9SPHI</name>
<dbReference type="InterPro" id="IPR021428">
    <property type="entry name" value="DUF3078"/>
</dbReference>
<proteinExistence type="predicted"/>
<keyword evidence="3" id="KW-1185">Reference proteome</keyword>
<protein>
    <recommendedName>
        <fullName evidence="4">DUF3078 domain-containing protein</fullName>
    </recommendedName>
</protein>
<dbReference type="PROSITE" id="PS51090">
    <property type="entry name" value="CORTACTIN"/>
    <property type="match status" value="1"/>
</dbReference>
<evidence type="ECO:0000313" key="3">
    <source>
        <dbReference type="Proteomes" id="UP001500167"/>
    </source>
</evidence>
<organism evidence="2 3">
    <name type="scientific">Sphingobacterium ginsenosidimutans</name>
    <dbReference type="NCBI Taxonomy" id="687845"/>
    <lineage>
        <taxon>Bacteria</taxon>
        <taxon>Pseudomonadati</taxon>
        <taxon>Bacteroidota</taxon>
        <taxon>Sphingobacteriia</taxon>
        <taxon>Sphingobacteriales</taxon>
        <taxon>Sphingobacteriaceae</taxon>
        <taxon>Sphingobacterium</taxon>
    </lineage>
</organism>
<evidence type="ECO:0008006" key="4">
    <source>
        <dbReference type="Google" id="ProtNLM"/>
    </source>
</evidence>
<dbReference type="RefSeq" id="WP_257096050.1">
    <property type="nucleotide sequence ID" value="NZ_BAAAZK010000006.1"/>
</dbReference>
<sequence>MKLFNFVGMALLCLSFTSIKAQDLKDLRAKPDTVISVQKEQPLNIKTIRPVVPKLNLEVDYWKHWTKFGINLNQASFNDNWKGGGVGSTAIGLNANHKSDYTRDNFNFVTEVDLRYGKIRNKGNIAKKNNDRIFWDNKLSYKLSANWALFTSVTFESQFDAGYKYKTVNGKDTIDYIENAFMAPAYLTESFGLEYKPSNEFSLRFGTGTARQTFILDERVKPRSVDGFYDKYGYYLLPDMNKPEGEGNLRKGTGERFGVKEDRSFANALAFQITGNLDKNFTDKLNVKARYNLFADYEKISDPTHRLDVTITAKVTRVINVNLNGIMIYDPDVISRVQLSQSLAMGIVYSLPK</sequence>
<evidence type="ECO:0000256" key="1">
    <source>
        <dbReference type="SAM" id="SignalP"/>
    </source>
</evidence>
<accession>A0ABP8A2K9</accession>
<gene>
    <name evidence="2" type="ORF">GCM10022218_23600</name>
</gene>
<dbReference type="Proteomes" id="UP001500167">
    <property type="component" value="Unassembled WGS sequence"/>
</dbReference>
<comment type="caution">
    <text evidence="2">The sequence shown here is derived from an EMBL/GenBank/DDBJ whole genome shotgun (WGS) entry which is preliminary data.</text>
</comment>
<feature type="signal peptide" evidence="1">
    <location>
        <begin position="1"/>
        <end position="21"/>
    </location>
</feature>
<evidence type="ECO:0000313" key="2">
    <source>
        <dbReference type="EMBL" id="GAA4176326.1"/>
    </source>
</evidence>
<feature type="chain" id="PRO_5045985349" description="DUF3078 domain-containing protein" evidence="1">
    <location>
        <begin position="22"/>
        <end position="353"/>
    </location>
</feature>
<reference evidence="3" key="1">
    <citation type="journal article" date="2019" name="Int. J. Syst. Evol. Microbiol.">
        <title>The Global Catalogue of Microorganisms (GCM) 10K type strain sequencing project: providing services to taxonomists for standard genome sequencing and annotation.</title>
        <authorList>
            <consortium name="The Broad Institute Genomics Platform"/>
            <consortium name="The Broad Institute Genome Sequencing Center for Infectious Disease"/>
            <person name="Wu L."/>
            <person name="Ma J."/>
        </authorList>
    </citation>
    <scope>NUCLEOTIDE SEQUENCE [LARGE SCALE GENOMIC DNA]</scope>
    <source>
        <strain evidence="3">JCM 16722</strain>
    </source>
</reference>
<dbReference type="InterPro" id="IPR003134">
    <property type="entry name" value="Hs1_Cortactin"/>
</dbReference>
<keyword evidence="1" id="KW-0732">Signal</keyword>
<dbReference type="EMBL" id="BAAAZK010000006">
    <property type="protein sequence ID" value="GAA4176326.1"/>
    <property type="molecule type" value="Genomic_DNA"/>
</dbReference>
<dbReference type="Pfam" id="PF11276">
    <property type="entry name" value="DUF3078"/>
    <property type="match status" value="1"/>
</dbReference>